<feature type="transmembrane region" description="Helical" evidence="10">
    <location>
        <begin position="135"/>
        <end position="155"/>
    </location>
</feature>
<evidence type="ECO:0000256" key="6">
    <source>
        <dbReference type="ARBA" id="ARBA00022989"/>
    </source>
</evidence>
<sequence length="301" mass="34072">MHITSLLILLMQRIKYWLSEHPKIVGFRWSPTQSWGSTWSFVFGAIATYVVTAIALHLILSLLLRRRPKPVSLGPIPAVHSLAMAVISATIFVGMLVSAAAEIRDTRWLWPRTKTTTPLQWLLCFPIGTRSSGRVFFWSYVFYLSRFLHLLRTFITILRYRKLSSSNLIRQSILVLTPFLWLEFSQSFQVLAIIFTTSVNTVVYGYRFWVGGGASFTLPVPVVELEVNCQVLSVGFNVICHIGVVVLHFRKGGCNGIGAWVCNSILNAVILVQFYLQNVNIKSTKLLREQDAAILEPNKNI</sequence>
<feature type="transmembrane region" description="Helical" evidence="10">
    <location>
        <begin position="76"/>
        <end position="101"/>
    </location>
</feature>
<keyword evidence="2" id="KW-0444">Lipid biosynthesis</keyword>
<dbReference type="GO" id="GO:0034625">
    <property type="term" value="P:fatty acid elongation, monounsaturated fatty acid"/>
    <property type="evidence" value="ECO:0007669"/>
    <property type="project" value="TreeGrafter"/>
</dbReference>
<evidence type="ECO:0000313" key="12">
    <source>
        <dbReference type="EnsemblPlants" id="cds.evm.model.01.2861"/>
    </source>
</evidence>
<evidence type="ECO:0000256" key="1">
    <source>
        <dbReference type="ARBA" id="ARBA00004141"/>
    </source>
</evidence>
<dbReference type="Proteomes" id="UP000525078">
    <property type="component" value="Unassembled WGS sequence"/>
</dbReference>
<evidence type="ECO:0000256" key="4">
    <source>
        <dbReference type="ARBA" id="ARBA00022692"/>
    </source>
</evidence>
<evidence type="ECO:0000256" key="8">
    <source>
        <dbReference type="ARBA" id="ARBA00023136"/>
    </source>
</evidence>
<evidence type="ECO:0008006" key="15">
    <source>
        <dbReference type="Google" id="ProtNLM"/>
    </source>
</evidence>
<feature type="transmembrane region" description="Helical" evidence="10">
    <location>
        <begin position="190"/>
        <end position="210"/>
    </location>
</feature>
<dbReference type="PANTHER" id="PTHR11157:SF123">
    <property type="entry name" value="F25A4.4"/>
    <property type="match status" value="1"/>
</dbReference>
<accession>A0A7J6EFT5</accession>
<proteinExistence type="predicted"/>
<dbReference type="EMBL" id="UZAU01000081">
    <property type="status" value="NOT_ANNOTATED_CDS"/>
    <property type="molecule type" value="Genomic_DNA"/>
</dbReference>
<evidence type="ECO:0000313" key="11">
    <source>
        <dbReference type="EMBL" id="KAF4357318.1"/>
    </source>
</evidence>
<evidence type="ECO:0000256" key="5">
    <source>
        <dbReference type="ARBA" id="ARBA00022832"/>
    </source>
</evidence>
<dbReference type="OrthoDB" id="434092at2759"/>
<keyword evidence="8 10" id="KW-0472">Membrane</keyword>
<dbReference type="InterPro" id="IPR002076">
    <property type="entry name" value="ELO_fam"/>
</dbReference>
<evidence type="ECO:0000256" key="10">
    <source>
        <dbReference type="SAM" id="Phobius"/>
    </source>
</evidence>
<dbReference type="GO" id="GO:0042761">
    <property type="term" value="P:very long-chain fatty acid biosynthetic process"/>
    <property type="evidence" value="ECO:0007669"/>
    <property type="project" value="TreeGrafter"/>
</dbReference>
<keyword evidence="7" id="KW-0443">Lipid metabolism</keyword>
<accession>A0A803NMW8</accession>
<evidence type="ECO:0000256" key="2">
    <source>
        <dbReference type="ARBA" id="ARBA00022516"/>
    </source>
</evidence>
<feature type="transmembrane region" description="Helical" evidence="10">
    <location>
        <begin position="39"/>
        <end position="64"/>
    </location>
</feature>
<dbReference type="GO" id="GO:0019367">
    <property type="term" value="P:fatty acid elongation, saturated fatty acid"/>
    <property type="evidence" value="ECO:0007669"/>
    <property type="project" value="TreeGrafter"/>
</dbReference>
<dbReference type="Pfam" id="PF01151">
    <property type="entry name" value="ELO"/>
    <property type="match status" value="1"/>
</dbReference>
<reference evidence="12 14" key="1">
    <citation type="submission" date="2018-11" db="EMBL/GenBank/DDBJ databases">
        <authorList>
            <person name="Grassa J C."/>
        </authorList>
    </citation>
    <scope>NUCLEOTIDE SEQUENCE [LARGE SCALE GENOMIC DNA]</scope>
</reference>
<evidence type="ECO:0000313" key="13">
    <source>
        <dbReference type="Proteomes" id="UP000525078"/>
    </source>
</evidence>
<dbReference type="GO" id="GO:0030148">
    <property type="term" value="P:sphingolipid biosynthetic process"/>
    <property type="evidence" value="ECO:0007669"/>
    <property type="project" value="TreeGrafter"/>
</dbReference>
<organism evidence="11 13">
    <name type="scientific">Cannabis sativa</name>
    <name type="common">Hemp</name>
    <name type="synonym">Marijuana</name>
    <dbReference type="NCBI Taxonomy" id="3483"/>
    <lineage>
        <taxon>Eukaryota</taxon>
        <taxon>Viridiplantae</taxon>
        <taxon>Streptophyta</taxon>
        <taxon>Embryophyta</taxon>
        <taxon>Tracheophyta</taxon>
        <taxon>Spermatophyta</taxon>
        <taxon>Magnoliopsida</taxon>
        <taxon>eudicotyledons</taxon>
        <taxon>Gunneridae</taxon>
        <taxon>Pentapetalae</taxon>
        <taxon>rosids</taxon>
        <taxon>fabids</taxon>
        <taxon>Rosales</taxon>
        <taxon>Cannabaceae</taxon>
        <taxon>Cannabis</taxon>
    </lineage>
</organism>
<keyword evidence="5" id="KW-0276">Fatty acid metabolism</keyword>
<keyword evidence="4 10" id="KW-0812">Transmembrane</keyword>
<evidence type="ECO:0000256" key="7">
    <source>
        <dbReference type="ARBA" id="ARBA00023098"/>
    </source>
</evidence>
<keyword evidence="14" id="KW-1185">Reference proteome</keyword>
<evidence type="ECO:0000256" key="9">
    <source>
        <dbReference type="ARBA" id="ARBA00023160"/>
    </source>
</evidence>
<keyword evidence="6 10" id="KW-1133">Transmembrane helix</keyword>
<dbReference type="AlphaFoldDB" id="A0A7J6EFT5"/>
<dbReference type="GO" id="GO:0034626">
    <property type="term" value="P:fatty acid elongation, polyunsaturated fatty acid"/>
    <property type="evidence" value="ECO:0007669"/>
    <property type="project" value="TreeGrafter"/>
</dbReference>
<reference evidence="11 13" key="2">
    <citation type="journal article" date="2020" name="bioRxiv">
        <title>Sequence and annotation of 42 cannabis genomes reveals extensive copy number variation in cannabinoid synthesis and pathogen resistance genes.</title>
        <authorList>
            <person name="Mckernan K.J."/>
            <person name="Helbert Y."/>
            <person name="Kane L.T."/>
            <person name="Ebling H."/>
            <person name="Zhang L."/>
            <person name="Liu B."/>
            <person name="Eaton Z."/>
            <person name="Mclaughlin S."/>
            <person name="Kingan S."/>
            <person name="Baybayan P."/>
            <person name="Concepcion G."/>
            <person name="Jordan M."/>
            <person name="Riva A."/>
            <person name="Barbazuk W."/>
            <person name="Harkins T."/>
        </authorList>
    </citation>
    <scope>NUCLEOTIDE SEQUENCE [LARGE SCALE GENOMIC DNA]</scope>
    <source>
        <strain evidence="13">cv. Jamaican Lion 4</strain>
        <strain evidence="11">Mother</strain>
        <tissue evidence="11">Leaf</tissue>
    </source>
</reference>
<keyword evidence="3" id="KW-0808">Transferase</keyword>
<dbReference type="PANTHER" id="PTHR11157">
    <property type="entry name" value="FATTY ACID ACYL TRANSFERASE-RELATED"/>
    <property type="match status" value="1"/>
</dbReference>
<dbReference type="EnsemblPlants" id="evm.model.01.2861">
    <property type="protein sequence ID" value="cds.evm.model.01.2861"/>
    <property type="gene ID" value="evm.TU.01.2861"/>
</dbReference>
<protein>
    <recommendedName>
        <fullName evidence="15">Elongation of fatty acids protein 3-like</fullName>
    </recommendedName>
</protein>
<evidence type="ECO:0000313" key="14">
    <source>
        <dbReference type="Proteomes" id="UP000596661"/>
    </source>
</evidence>
<feature type="transmembrane region" description="Helical" evidence="10">
    <location>
        <begin position="167"/>
        <end position="184"/>
    </location>
</feature>
<keyword evidence="9" id="KW-0275">Fatty acid biosynthesis</keyword>
<dbReference type="GO" id="GO:0005789">
    <property type="term" value="C:endoplasmic reticulum membrane"/>
    <property type="evidence" value="ECO:0007669"/>
    <property type="project" value="TreeGrafter"/>
</dbReference>
<feature type="transmembrane region" description="Helical" evidence="10">
    <location>
        <begin position="231"/>
        <end position="250"/>
    </location>
</feature>
<name>A0A7J6EFT5_CANSA</name>
<comment type="subcellular location">
    <subcellularLocation>
        <location evidence="1">Membrane</location>
        <topology evidence="1">Multi-pass membrane protein</topology>
    </subcellularLocation>
</comment>
<dbReference type="GO" id="GO:0009922">
    <property type="term" value="F:fatty acid elongase activity"/>
    <property type="evidence" value="ECO:0007669"/>
    <property type="project" value="InterPro"/>
</dbReference>
<dbReference type="Gramene" id="evm.model.01.2861">
    <property type="protein sequence ID" value="cds.evm.model.01.2861"/>
    <property type="gene ID" value="evm.TU.01.2861"/>
</dbReference>
<gene>
    <name evidence="11" type="ORF">F8388_002826</name>
</gene>
<evidence type="ECO:0000256" key="3">
    <source>
        <dbReference type="ARBA" id="ARBA00022679"/>
    </source>
</evidence>
<feature type="transmembrane region" description="Helical" evidence="10">
    <location>
        <begin position="256"/>
        <end position="276"/>
    </location>
</feature>
<reference evidence="12" key="3">
    <citation type="submission" date="2021-03" db="UniProtKB">
        <authorList>
            <consortium name="EnsemblPlants"/>
        </authorList>
    </citation>
    <scope>IDENTIFICATION</scope>
</reference>
<dbReference type="EMBL" id="JAATIP010000238">
    <property type="protein sequence ID" value="KAF4357318.1"/>
    <property type="molecule type" value="Genomic_DNA"/>
</dbReference>
<dbReference type="Proteomes" id="UP000596661">
    <property type="component" value="Chromosome 1"/>
</dbReference>